<evidence type="ECO:0000313" key="9">
    <source>
        <dbReference type="Proteomes" id="UP001153636"/>
    </source>
</evidence>
<name>A0A9P0CUS9_9CUCU</name>
<reference evidence="8" key="1">
    <citation type="submission" date="2022-01" db="EMBL/GenBank/DDBJ databases">
        <authorList>
            <person name="King R."/>
        </authorList>
    </citation>
    <scope>NUCLEOTIDE SEQUENCE</scope>
</reference>
<evidence type="ECO:0000259" key="7">
    <source>
        <dbReference type="Pfam" id="PF13873"/>
    </source>
</evidence>
<comment type="subunit">
    <text evidence="1">Self-associates forming complexes of several hundred monomers.</text>
</comment>
<evidence type="ECO:0000313" key="8">
    <source>
        <dbReference type="EMBL" id="CAH1106928.1"/>
    </source>
</evidence>
<organism evidence="8 9">
    <name type="scientific">Psylliodes chrysocephalus</name>
    <dbReference type="NCBI Taxonomy" id="3402493"/>
    <lineage>
        <taxon>Eukaryota</taxon>
        <taxon>Metazoa</taxon>
        <taxon>Ecdysozoa</taxon>
        <taxon>Arthropoda</taxon>
        <taxon>Hexapoda</taxon>
        <taxon>Insecta</taxon>
        <taxon>Pterygota</taxon>
        <taxon>Neoptera</taxon>
        <taxon>Endopterygota</taxon>
        <taxon>Coleoptera</taxon>
        <taxon>Polyphaga</taxon>
        <taxon>Cucujiformia</taxon>
        <taxon>Chrysomeloidea</taxon>
        <taxon>Chrysomelidae</taxon>
        <taxon>Galerucinae</taxon>
        <taxon>Alticini</taxon>
        <taxon>Psylliodes</taxon>
    </lineage>
</organism>
<dbReference type="PANTHER" id="PTHR21411:SF0">
    <property type="entry name" value="REGULATORY PROTEIN ZESTE"/>
    <property type="match status" value="1"/>
</dbReference>
<evidence type="ECO:0000256" key="1">
    <source>
        <dbReference type="ARBA" id="ARBA00011764"/>
    </source>
</evidence>
<dbReference type="Proteomes" id="UP001153636">
    <property type="component" value="Chromosome 2"/>
</dbReference>
<accession>A0A9P0CUS9</accession>
<sequence length="195" mass="22270">MENGKKRVRSSNFSEQDKVLLISIISNYKNIIENKCTNLVTTKAKNIAWQKICDTFNAASGRGRSVQSLQIFYKNKKKDVRQKVADEKCSTKKTGGGPSKVFQRDQTEELVHSLMNIKSIYGLPCSHDSDAISSSLEANKNKRLEIADFQKKGLENLNKEHEKRMILLDLKIQNEQKRLKTNANNEQYLDSSDDE</sequence>
<evidence type="ECO:0000256" key="6">
    <source>
        <dbReference type="SAM" id="Coils"/>
    </source>
</evidence>
<dbReference type="AlphaFoldDB" id="A0A9P0CUS9"/>
<dbReference type="EMBL" id="OV651814">
    <property type="protein sequence ID" value="CAH1106928.1"/>
    <property type="molecule type" value="Genomic_DNA"/>
</dbReference>
<gene>
    <name evidence="8" type="ORF">PSYICH_LOCUS6671</name>
</gene>
<comment type="function">
    <text evidence="5">Involved in transvection phenomena (= synapsis-dependent gene expression), where the synaptic pairing of chromosomes carrying genes with which zeste interacts influences the expression of these genes. Zeste binds to DNA and stimulates transcription from a nearby promoter.</text>
</comment>
<keyword evidence="9" id="KW-1185">Reference proteome</keyword>
<keyword evidence="3" id="KW-0805">Transcription regulation</keyword>
<proteinExistence type="predicted"/>
<protein>
    <recommendedName>
        <fullName evidence="2">Regulatory protein zeste</fullName>
    </recommendedName>
</protein>
<feature type="coiled-coil region" evidence="6">
    <location>
        <begin position="144"/>
        <end position="178"/>
    </location>
</feature>
<dbReference type="PANTHER" id="PTHR21411">
    <property type="entry name" value="APONTIC"/>
    <property type="match status" value="1"/>
</dbReference>
<evidence type="ECO:0000256" key="3">
    <source>
        <dbReference type="ARBA" id="ARBA00023015"/>
    </source>
</evidence>
<feature type="domain" description="Myb/SANT-like DNA-binding" evidence="7">
    <location>
        <begin position="9"/>
        <end position="86"/>
    </location>
</feature>
<keyword evidence="6" id="KW-0175">Coiled coil</keyword>
<evidence type="ECO:0000256" key="2">
    <source>
        <dbReference type="ARBA" id="ARBA00016807"/>
    </source>
</evidence>
<dbReference type="OrthoDB" id="6783928at2759"/>
<dbReference type="Pfam" id="PF13873">
    <property type="entry name" value="Myb_DNA-bind_5"/>
    <property type="match status" value="1"/>
</dbReference>
<keyword evidence="4" id="KW-0804">Transcription</keyword>
<evidence type="ECO:0000256" key="5">
    <source>
        <dbReference type="ARBA" id="ARBA00025466"/>
    </source>
</evidence>
<dbReference type="InterPro" id="IPR028002">
    <property type="entry name" value="Myb_DNA-bind_5"/>
</dbReference>
<evidence type="ECO:0000256" key="4">
    <source>
        <dbReference type="ARBA" id="ARBA00023163"/>
    </source>
</evidence>